<evidence type="ECO:0000313" key="3">
    <source>
        <dbReference type="Proteomes" id="UP000045285"/>
    </source>
</evidence>
<feature type="transmembrane region" description="Helical" evidence="1">
    <location>
        <begin position="48"/>
        <end position="73"/>
    </location>
</feature>
<proteinExistence type="predicted"/>
<dbReference type="EMBL" id="CCMZ01000034">
    <property type="protein sequence ID" value="CDX22874.1"/>
    <property type="molecule type" value="Genomic_DNA"/>
</dbReference>
<evidence type="ECO:0000256" key="1">
    <source>
        <dbReference type="SAM" id="Phobius"/>
    </source>
</evidence>
<accession>A0A090E0F3</accession>
<dbReference type="Pfam" id="PF08570">
    <property type="entry name" value="DUF1761"/>
    <property type="match status" value="1"/>
</dbReference>
<evidence type="ECO:0000313" key="2">
    <source>
        <dbReference type="EMBL" id="CDX22874.1"/>
    </source>
</evidence>
<feature type="transmembrane region" description="Helical" evidence="1">
    <location>
        <begin position="79"/>
        <end position="100"/>
    </location>
</feature>
<sequence length="141" mass="15097">MDFSVVNWLAVVVAAVVAWLFGAAWYMSLRKPWLRAAKLDPATMKRSVVPFVVSFIAELIMALVLTLVVGAITGGEPNLIAGLLFGFVLWLGFIATTLAVNHRYEGFGWALTLIDAGHWLGVMLIIGAIIGWFGAPAAPAG</sequence>
<dbReference type="STRING" id="69974.MPLDJ20_90022"/>
<gene>
    <name evidence="2" type="ORF">MPL3356_40127</name>
</gene>
<keyword evidence="1" id="KW-1133">Transmembrane helix</keyword>
<keyword evidence="1" id="KW-0472">Membrane</keyword>
<keyword evidence="3" id="KW-1185">Reference proteome</keyword>
<feature type="transmembrane region" description="Helical" evidence="1">
    <location>
        <begin position="107"/>
        <end position="135"/>
    </location>
</feature>
<name>A0A090E0F3_MESPL</name>
<dbReference type="Proteomes" id="UP000045285">
    <property type="component" value="Unassembled WGS sequence"/>
</dbReference>
<organism evidence="2 3">
    <name type="scientific">Mesorhizobium plurifarium</name>
    <dbReference type="NCBI Taxonomy" id="69974"/>
    <lineage>
        <taxon>Bacteria</taxon>
        <taxon>Pseudomonadati</taxon>
        <taxon>Pseudomonadota</taxon>
        <taxon>Alphaproteobacteria</taxon>
        <taxon>Hyphomicrobiales</taxon>
        <taxon>Phyllobacteriaceae</taxon>
        <taxon>Mesorhizobium</taxon>
    </lineage>
</organism>
<protein>
    <recommendedName>
        <fullName evidence="4">DUF1761 domain-containing protein</fullName>
    </recommendedName>
</protein>
<dbReference type="InterPro" id="IPR013879">
    <property type="entry name" value="DUF1761"/>
</dbReference>
<feature type="transmembrane region" description="Helical" evidence="1">
    <location>
        <begin position="6"/>
        <end position="27"/>
    </location>
</feature>
<dbReference type="AlphaFoldDB" id="A0A090E0F3"/>
<evidence type="ECO:0008006" key="4">
    <source>
        <dbReference type="Google" id="ProtNLM"/>
    </source>
</evidence>
<keyword evidence="1" id="KW-0812">Transmembrane</keyword>
<reference evidence="3" key="1">
    <citation type="submission" date="2014-08" db="EMBL/GenBank/DDBJ databases">
        <authorList>
            <person name="Moulin L."/>
        </authorList>
    </citation>
    <scope>NUCLEOTIDE SEQUENCE [LARGE SCALE GENOMIC DNA]</scope>
</reference>